<proteinExistence type="predicted"/>
<dbReference type="InterPro" id="IPR001279">
    <property type="entry name" value="Metallo-B-lactamas"/>
</dbReference>
<dbReference type="CDD" id="cd07721">
    <property type="entry name" value="yflN-like_MBL-fold"/>
    <property type="match status" value="1"/>
</dbReference>
<dbReference type="SUPFAM" id="SSF56281">
    <property type="entry name" value="Metallo-hydrolase/oxidoreductase"/>
    <property type="match status" value="1"/>
</dbReference>
<dbReference type="InterPro" id="IPR036866">
    <property type="entry name" value="RibonucZ/Hydroxyglut_hydro"/>
</dbReference>
<reference evidence="2 3" key="1">
    <citation type="journal article" date="2015" name="Microbiome">
        <title>Genomic resolution of linkages in carbon, nitrogen, and sulfur cycling among widespread estuary sediment bacteria.</title>
        <authorList>
            <person name="Baker B.J."/>
            <person name="Lazar C.S."/>
            <person name="Teske A.P."/>
            <person name="Dick G.J."/>
        </authorList>
    </citation>
    <scope>NUCLEOTIDE SEQUENCE [LARGE SCALE GENOMIC DNA]</scope>
    <source>
        <strain evidence="2">DG_26</strain>
    </source>
</reference>
<dbReference type="Pfam" id="PF00753">
    <property type="entry name" value="Lactamase_B"/>
    <property type="match status" value="1"/>
</dbReference>
<dbReference type="PANTHER" id="PTHR42951">
    <property type="entry name" value="METALLO-BETA-LACTAMASE DOMAIN-CONTAINING"/>
    <property type="match status" value="1"/>
</dbReference>
<dbReference type="PANTHER" id="PTHR42951:SF17">
    <property type="entry name" value="METALLO-BETA-LACTAMASE DOMAIN-CONTAINING PROTEIN"/>
    <property type="match status" value="1"/>
</dbReference>
<dbReference type="Gene3D" id="3.60.15.10">
    <property type="entry name" value="Ribonuclease Z/Hydroxyacylglutathione hydrolase-like"/>
    <property type="match status" value="1"/>
</dbReference>
<feature type="domain" description="Metallo-beta-lactamase" evidence="1">
    <location>
        <begin position="15"/>
        <end position="204"/>
    </location>
</feature>
<evidence type="ECO:0000259" key="1">
    <source>
        <dbReference type="SMART" id="SM00849"/>
    </source>
</evidence>
<dbReference type="AlphaFoldDB" id="A0A0S7WFE8"/>
<protein>
    <recommendedName>
        <fullName evidence="1">Metallo-beta-lactamase domain-containing protein</fullName>
    </recommendedName>
</protein>
<evidence type="ECO:0000313" key="2">
    <source>
        <dbReference type="EMBL" id="KPJ48665.1"/>
    </source>
</evidence>
<sequence>MEIVPGIHRIDGIFPNNSYLVVDGGPILIDTGFPGNCVRILRYLRSIGLCKTSLKAVVLTHSHIDHMGSAGNVSAATGAEVWAHKSGASSIEGRRPAEGYGSLLGRCSHTLSGLVKAPVHRMLSEGDVIECLDGLQVIHTPGHTEGSICLYQEKKGVLFSGDTVQYRLRRIRTPIGIFNQDSRQLDDSIERISKLSFEYMLPGDGVPLLGGASNLLREFFRKQV</sequence>
<dbReference type="InterPro" id="IPR050855">
    <property type="entry name" value="NDM-1-like"/>
</dbReference>
<comment type="caution">
    <text evidence="2">The sequence shown here is derived from an EMBL/GenBank/DDBJ whole genome shotgun (WGS) entry which is preliminary data.</text>
</comment>
<accession>A0A0S7WFE8</accession>
<dbReference type="EMBL" id="LIZT01000103">
    <property type="protein sequence ID" value="KPJ48665.1"/>
    <property type="molecule type" value="Genomic_DNA"/>
</dbReference>
<dbReference type="SMART" id="SM00849">
    <property type="entry name" value="Lactamase_B"/>
    <property type="match status" value="1"/>
</dbReference>
<evidence type="ECO:0000313" key="3">
    <source>
        <dbReference type="Proteomes" id="UP000051124"/>
    </source>
</evidence>
<organism evidence="2 3">
    <name type="scientific">candidate division TA06 bacterium DG_26</name>
    <dbReference type="NCBI Taxonomy" id="1703771"/>
    <lineage>
        <taxon>Bacteria</taxon>
        <taxon>Bacteria division TA06</taxon>
    </lineage>
</organism>
<gene>
    <name evidence="2" type="ORF">AMJ40_07075</name>
</gene>
<dbReference type="Proteomes" id="UP000051124">
    <property type="component" value="Unassembled WGS sequence"/>
</dbReference>
<name>A0A0S7WFE8_UNCT6</name>